<dbReference type="EMBL" id="JANFPI010000005">
    <property type="protein sequence ID" value="MCX8998711.1"/>
    <property type="molecule type" value="Genomic_DNA"/>
</dbReference>
<accession>A0AAE3N1Y7</accession>
<dbReference type="SUPFAM" id="SSF52980">
    <property type="entry name" value="Restriction endonuclease-like"/>
    <property type="match status" value="1"/>
</dbReference>
<name>A0AAE3N1Y7_9HYPH</name>
<keyword evidence="5" id="KW-0234">DNA repair</keyword>
<evidence type="ECO:0000256" key="6">
    <source>
        <dbReference type="ARBA" id="ARBA00029466"/>
    </source>
</evidence>
<gene>
    <name evidence="7" type="ORF">NOF55_03945</name>
    <name evidence="8" type="ORF">NOF55_16480</name>
</gene>
<keyword evidence="3" id="KW-0227">DNA damage</keyword>
<keyword evidence="1" id="KW-0540">Nuclease</keyword>
<keyword evidence="2 8" id="KW-0255">Endonuclease</keyword>
<dbReference type="InterPro" id="IPR004603">
    <property type="entry name" value="DNA_mismatch_endonuc_vsr"/>
</dbReference>
<organism evidence="8 9">
    <name type="scientific">Ectorhizobium quercum</name>
    <dbReference type="NCBI Taxonomy" id="2965071"/>
    <lineage>
        <taxon>Bacteria</taxon>
        <taxon>Pseudomonadati</taxon>
        <taxon>Pseudomonadota</taxon>
        <taxon>Alphaproteobacteria</taxon>
        <taxon>Hyphomicrobiales</taxon>
        <taxon>Rhizobiaceae</taxon>
        <taxon>Ectorhizobium</taxon>
    </lineage>
</organism>
<reference evidence="8" key="1">
    <citation type="submission" date="2022-07" db="EMBL/GenBank/DDBJ databases">
        <title>Ectorhizobium quercum gen.nov., sp. nov.</title>
        <authorList>
            <person name="Ma T."/>
            <person name="Li Y."/>
        </authorList>
    </citation>
    <scope>NUCLEOTIDE SEQUENCE</scope>
    <source>
        <strain evidence="8">BDR2-2</strain>
    </source>
</reference>
<dbReference type="NCBIfam" id="TIGR00632">
    <property type="entry name" value="vsr"/>
    <property type="match status" value="1"/>
</dbReference>
<evidence type="ECO:0000313" key="9">
    <source>
        <dbReference type="Proteomes" id="UP001208771"/>
    </source>
</evidence>
<protein>
    <submittedName>
        <fullName evidence="8">Very short patch repair endonuclease</fullName>
    </submittedName>
</protein>
<dbReference type="InterPro" id="IPR011335">
    <property type="entry name" value="Restrct_endonuc-II-like"/>
</dbReference>
<keyword evidence="9" id="KW-1185">Reference proteome</keyword>
<dbReference type="GO" id="GO:0016787">
    <property type="term" value="F:hydrolase activity"/>
    <property type="evidence" value="ECO:0007669"/>
    <property type="project" value="UniProtKB-KW"/>
</dbReference>
<dbReference type="Pfam" id="PF03852">
    <property type="entry name" value="Vsr"/>
    <property type="match status" value="1"/>
</dbReference>
<dbReference type="GO" id="GO:0006298">
    <property type="term" value="P:mismatch repair"/>
    <property type="evidence" value="ECO:0007669"/>
    <property type="project" value="InterPro"/>
</dbReference>
<proteinExistence type="inferred from homology"/>
<comment type="similarity">
    <text evidence="6">Belongs to the Vsr family.</text>
</comment>
<evidence type="ECO:0000256" key="3">
    <source>
        <dbReference type="ARBA" id="ARBA00022763"/>
    </source>
</evidence>
<dbReference type="RefSeq" id="WP_306409996.1">
    <property type="nucleotide sequence ID" value="NZ_JANFPI010000001.1"/>
</dbReference>
<dbReference type="Gene3D" id="3.40.960.10">
    <property type="entry name" value="VSR Endonuclease"/>
    <property type="match status" value="1"/>
</dbReference>
<dbReference type="EMBL" id="JANFPI010000001">
    <property type="protein sequence ID" value="MCX8996250.1"/>
    <property type="molecule type" value="Genomic_DNA"/>
</dbReference>
<dbReference type="GO" id="GO:0004519">
    <property type="term" value="F:endonuclease activity"/>
    <property type="evidence" value="ECO:0007669"/>
    <property type="project" value="UniProtKB-KW"/>
</dbReference>
<sequence length="155" mass="17871">MVDIVSPEKRSAMMAGIRGKDTRPEIAIRKALFRLGWRYRIHDKRLPGKPDLVFPKRKAVIFVEGCFWHGHDCHLFKMPSSRQDFWQTKIEGNRQRDARVRSELQALGWRYLAVWECALKGRTRLPFPVLLDTIIGWLESAEPTGEIEGVKDGAG</sequence>
<evidence type="ECO:0000256" key="5">
    <source>
        <dbReference type="ARBA" id="ARBA00023204"/>
    </source>
</evidence>
<evidence type="ECO:0000256" key="2">
    <source>
        <dbReference type="ARBA" id="ARBA00022759"/>
    </source>
</evidence>
<evidence type="ECO:0000313" key="8">
    <source>
        <dbReference type="EMBL" id="MCX8998711.1"/>
    </source>
</evidence>
<dbReference type="Proteomes" id="UP001208771">
    <property type="component" value="Unassembled WGS sequence"/>
</dbReference>
<dbReference type="CDD" id="cd00221">
    <property type="entry name" value="Vsr"/>
    <property type="match status" value="1"/>
</dbReference>
<keyword evidence="4" id="KW-0378">Hydrolase</keyword>
<comment type="caution">
    <text evidence="8">The sequence shown here is derived from an EMBL/GenBank/DDBJ whole genome shotgun (WGS) entry which is preliminary data.</text>
</comment>
<evidence type="ECO:0000256" key="4">
    <source>
        <dbReference type="ARBA" id="ARBA00022801"/>
    </source>
</evidence>
<dbReference type="AlphaFoldDB" id="A0AAE3N1Y7"/>
<evidence type="ECO:0000256" key="1">
    <source>
        <dbReference type="ARBA" id="ARBA00022722"/>
    </source>
</evidence>
<evidence type="ECO:0000313" key="7">
    <source>
        <dbReference type="EMBL" id="MCX8996250.1"/>
    </source>
</evidence>